<feature type="region of interest" description="Disordered" evidence="2">
    <location>
        <begin position="310"/>
        <end position="374"/>
    </location>
</feature>
<accession>A0A7N2R072</accession>
<comment type="similarity">
    <text evidence="1">Belongs to the QWRF family.</text>
</comment>
<feature type="region of interest" description="Disordered" evidence="2">
    <location>
        <begin position="253"/>
        <end position="283"/>
    </location>
</feature>
<dbReference type="GeneID" id="115977282"/>
<dbReference type="PANTHER" id="PTHR31807">
    <property type="entry name" value="AUGMIN FAMILY MEMBER"/>
    <property type="match status" value="1"/>
</dbReference>
<dbReference type="OMA" id="CEMLMAS"/>
<reference evidence="3" key="2">
    <citation type="submission" date="2021-01" db="UniProtKB">
        <authorList>
            <consortium name="EnsemblPlants"/>
        </authorList>
    </citation>
    <scope>IDENTIFICATION</scope>
</reference>
<keyword evidence="4" id="KW-1185">Reference proteome</keyword>
<dbReference type="OrthoDB" id="1924320at2759"/>
<dbReference type="GO" id="GO:0005880">
    <property type="term" value="C:nuclear microtubule"/>
    <property type="evidence" value="ECO:0007669"/>
    <property type="project" value="TreeGrafter"/>
</dbReference>
<sequence length="599" mass="65667">MDVYESEQVLRKHKSVETPRPPLVPAEKNNGVTSRRPRTREVSSRYKSPSPAASARRCPSPSLTRSLSASPTTPKLVPKRSQSVERKRPSTPPSPPSTSRPSTPVHDSAVEIQLSSRKIGNGRSLESLWPSTMRSLSVSFQSDTISIPISKKEKPVPNAPSDRTLRPSSNVAHKQVETPTLPRKPTPERKRSPLKGKNAPDQSENSRPVDGLNTRLIDQHRWPSRPAGNALTKSIDLSDRMVRAFSSPVPSLRRMPVSDAMGKPLQKSSSDAERQLSLDVSGRVGNVDNSIDDNPVQVLGTRKFVSTSRTPLIIPPSRSQSLPSPGSRLSSPSKTLALSSASSRGVSPSRMRPSTPPPRGVSPSRVRPSHSFAQSNSTTSVLSFIADVKKGKKGASYIEDAHHLRLLYNRFLQWRFANARAEAVLYIQKVTAERTLFNVWNATLDLWDSVIRKRINLQQLTLELKLNSILNNQMVYFDDWALLERDHIESLSGAVEDLEASTIRLPVTAGARADIESLKAAICSAVDVMQAMGSSICSLLSGVEGMTSLVSELAVVAAQEKAMLDECEALLASTTAMQVEEHSLRTHLIQRKQALEKGE</sequence>
<feature type="compositionally biased region" description="Low complexity" evidence="2">
    <location>
        <begin position="311"/>
        <end position="353"/>
    </location>
</feature>
<dbReference type="KEGG" id="qlo:115977282"/>
<evidence type="ECO:0008006" key="5">
    <source>
        <dbReference type="Google" id="ProtNLM"/>
    </source>
</evidence>
<evidence type="ECO:0000313" key="3">
    <source>
        <dbReference type="EnsemblPlants" id="QL02p093853:mrna"/>
    </source>
</evidence>
<dbReference type="Proteomes" id="UP000594261">
    <property type="component" value="Chromosome 2"/>
</dbReference>
<dbReference type="Gramene" id="QL02p093853:mrna">
    <property type="protein sequence ID" value="QL02p093853:mrna"/>
    <property type="gene ID" value="QL02p093853"/>
</dbReference>
<dbReference type="PANTHER" id="PTHR31807:SF37">
    <property type="entry name" value="HAUS AUGMIN-LIKE COMPLEX SUBUNIT 8"/>
    <property type="match status" value="1"/>
</dbReference>
<dbReference type="InterPro" id="IPR007573">
    <property type="entry name" value="QWRF"/>
</dbReference>
<dbReference type="AlphaFoldDB" id="A0A7N2R072"/>
<dbReference type="RefSeq" id="XP_030954910.1">
    <property type="nucleotide sequence ID" value="XM_031099050.1"/>
</dbReference>
<dbReference type="InParanoid" id="A0A7N2R072"/>
<evidence type="ECO:0000313" key="4">
    <source>
        <dbReference type="Proteomes" id="UP000594261"/>
    </source>
</evidence>
<dbReference type="FunCoup" id="A0A7N2R072">
    <property type="interactions" value="771"/>
</dbReference>
<feature type="region of interest" description="Disordered" evidence="2">
    <location>
        <begin position="149"/>
        <end position="211"/>
    </location>
</feature>
<name>A0A7N2R072_QUELO</name>
<reference evidence="4" key="1">
    <citation type="journal article" date="2016" name="G3 (Bethesda)">
        <title>First Draft Assembly and Annotation of the Genome of a California Endemic Oak Quercus lobata Nee (Fagaceae).</title>
        <authorList>
            <person name="Sork V.L."/>
            <person name="Fitz-Gibbon S.T."/>
            <person name="Puiu D."/>
            <person name="Crepeau M."/>
            <person name="Gugger P.F."/>
            <person name="Sherman R."/>
            <person name="Stevens K."/>
            <person name="Langley C.H."/>
            <person name="Pellegrini M."/>
            <person name="Salzberg S.L."/>
        </authorList>
    </citation>
    <scope>NUCLEOTIDE SEQUENCE [LARGE SCALE GENOMIC DNA]</scope>
    <source>
        <strain evidence="4">cv. SW786</strain>
    </source>
</reference>
<dbReference type="EnsemblPlants" id="QL02p093853:mrna">
    <property type="protein sequence ID" value="QL02p093853:mrna"/>
    <property type="gene ID" value="QL02p093853"/>
</dbReference>
<dbReference type="GO" id="GO:0008017">
    <property type="term" value="F:microtubule binding"/>
    <property type="evidence" value="ECO:0007669"/>
    <property type="project" value="TreeGrafter"/>
</dbReference>
<dbReference type="GO" id="GO:0051225">
    <property type="term" value="P:spindle assembly"/>
    <property type="evidence" value="ECO:0007669"/>
    <property type="project" value="TreeGrafter"/>
</dbReference>
<proteinExistence type="inferred from homology"/>
<protein>
    <recommendedName>
        <fullName evidence="5">AUGMIN subunit 8</fullName>
    </recommendedName>
</protein>
<organism evidence="3 4">
    <name type="scientific">Quercus lobata</name>
    <name type="common">Valley oak</name>
    <dbReference type="NCBI Taxonomy" id="97700"/>
    <lineage>
        <taxon>Eukaryota</taxon>
        <taxon>Viridiplantae</taxon>
        <taxon>Streptophyta</taxon>
        <taxon>Embryophyta</taxon>
        <taxon>Tracheophyta</taxon>
        <taxon>Spermatophyta</taxon>
        <taxon>Magnoliopsida</taxon>
        <taxon>eudicotyledons</taxon>
        <taxon>Gunneridae</taxon>
        <taxon>Pentapetalae</taxon>
        <taxon>rosids</taxon>
        <taxon>fabids</taxon>
        <taxon>Fagales</taxon>
        <taxon>Fagaceae</taxon>
        <taxon>Quercus</taxon>
    </lineage>
</organism>
<feature type="compositionally biased region" description="Polar residues" evidence="2">
    <location>
        <begin position="61"/>
        <end position="73"/>
    </location>
</feature>
<dbReference type="Pfam" id="PF04484">
    <property type="entry name" value="QWRF"/>
    <property type="match status" value="1"/>
</dbReference>
<evidence type="ECO:0000256" key="1">
    <source>
        <dbReference type="ARBA" id="ARBA00010016"/>
    </source>
</evidence>
<dbReference type="GO" id="GO:0005737">
    <property type="term" value="C:cytoplasm"/>
    <property type="evidence" value="ECO:0007669"/>
    <property type="project" value="TreeGrafter"/>
</dbReference>
<feature type="region of interest" description="Disordered" evidence="2">
    <location>
        <begin position="1"/>
        <end position="124"/>
    </location>
</feature>
<evidence type="ECO:0000256" key="2">
    <source>
        <dbReference type="SAM" id="MobiDB-lite"/>
    </source>
</evidence>
<gene>
    <name evidence="3" type="primary">LOC115977282</name>
</gene>